<dbReference type="Proteomes" id="UP000823928">
    <property type="component" value="Unassembled WGS sequence"/>
</dbReference>
<protein>
    <submittedName>
        <fullName evidence="1">Uncharacterized protein</fullName>
    </submittedName>
</protein>
<dbReference type="AlphaFoldDB" id="A0A9D1JN13"/>
<accession>A0A9D1JN13</accession>
<proteinExistence type="predicted"/>
<evidence type="ECO:0000313" key="2">
    <source>
        <dbReference type="Proteomes" id="UP000823928"/>
    </source>
</evidence>
<dbReference type="EMBL" id="DVIU01000113">
    <property type="protein sequence ID" value="HIS36049.1"/>
    <property type="molecule type" value="Genomic_DNA"/>
</dbReference>
<name>A0A9D1JN13_9BACT</name>
<gene>
    <name evidence="1" type="ORF">IAC10_05395</name>
</gene>
<organism evidence="1 2">
    <name type="scientific">Candidatus Scatousia excrementigallinarum</name>
    <dbReference type="NCBI Taxonomy" id="2840935"/>
    <lineage>
        <taxon>Bacteria</taxon>
        <taxon>Candidatus Scatousia</taxon>
    </lineage>
</organism>
<reference evidence="1" key="2">
    <citation type="journal article" date="2021" name="PeerJ">
        <title>Extensive microbial diversity within the chicken gut microbiome revealed by metagenomics and culture.</title>
        <authorList>
            <person name="Gilroy R."/>
            <person name="Ravi A."/>
            <person name="Getino M."/>
            <person name="Pursley I."/>
            <person name="Horton D.L."/>
            <person name="Alikhan N.F."/>
            <person name="Baker D."/>
            <person name="Gharbi K."/>
            <person name="Hall N."/>
            <person name="Watson M."/>
            <person name="Adriaenssens E.M."/>
            <person name="Foster-Nyarko E."/>
            <person name="Jarju S."/>
            <person name="Secka A."/>
            <person name="Antonio M."/>
            <person name="Oren A."/>
            <person name="Chaudhuri R.R."/>
            <person name="La Ragione R."/>
            <person name="Hildebrand F."/>
            <person name="Pallen M.J."/>
        </authorList>
    </citation>
    <scope>NUCLEOTIDE SEQUENCE</scope>
    <source>
        <strain evidence="1">6276</strain>
    </source>
</reference>
<reference evidence="1" key="1">
    <citation type="submission" date="2020-10" db="EMBL/GenBank/DDBJ databases">
        <authorList>
            <person name="Gilroy R."/>
        </authorList>
    </citation>
    <scope>NUCLEOTIDE SEQUENCE</scope>
    <source>
        <strain evidence="1">6276</strain>
    </source>
</reference>
<evidence type="ECO:0000313" key="1">
    <source>
        <dbReference type="EMBL" id="HIS36049.1"/>
    </source>
</evidence>
<sequence length="81" mass="9524">MDEKFKALLSVAIVPQVVNIIVEREHMDDIEALNAFYKSQTYAMLEREDTKVWHYSPLTLYHVWKSEQSGNIEWPEEGLLV</sequence>
<comment type="caution">
    <text evidence="1">The sequence shown here is derived from an EMBL/GenBank/DDBJ whole genome shotgun (WGS) entry which is preliminary data.</text>
</comment>